<dbReference type="OrthoDB" id="5933722at2"/>
<feature type="transmembrane region" description="Helical" evidence="6">
    <location>
        <begin position="48"/>
        <end position="71"/>
    </location>
</feature>
<evidence type="ECO:0000256" key="1">
    <source>
        <dbReference type="ARBA" id="ARBA00004651"/>
    </source>
</evidence>
<evidence type="ECO:0000256" key="2">
    <source>
        <dbReference type="ARBA" id="ARBA00022475"/>
    </source>
</evidence>
<feature type="transmembrane region" description="Helical" evidence="6">
    <location>
        <begin position="383"/>
        <end position="404"/>
    </location>
</feature>
<dbReference type="RefSeq" id="WP_146780344.1">
    <property type="nucleotide sequence ID" value="NZ_CP042434.1"/>
</dbReference>
<feature type="transmembrane region" description="Helical" evidence="6">
    <location>
        <begin position="340"/>
        <end position="362"/>
    </location>
</feature>
<protein>
    <submittedName>
        <fullName evidence="8">FtsX-like permease family protein</fullName>
    </submittedName>
</protein>
<dbReference type="EMBL" id="CP042434">
    <property type="protein sequence ID" value="QEC71086.1"/>
    <property type="molecule type" value="Genomic_DNA"/>
</dbReference>
<sequence length="463" mass="51619">MFIQFVLETILIFGISLVLAIGLIYLLMPLYNYISGKTLHLDLSDLRIWKTLLLVIFGTLLVSSIYPALLLSSFKPLNSLKGKVGKNVSANAFRKALVVFQFFMAAILLFMTMVMGRQMDYIRHKNIGYDKDYVFTVSFPEQAIPHLETIKTDLARNSNIESIGLSNAEDLTDLYVSSTGMKWEGKDPSSTFMIYSVSVDDAFIPTMKMQMTAGKNFSGVPTDSMGLILNQTAISQMGLQPPYVGQQVSFGSKKFTILGIVRDFNFQSLKSAISPLVMYVNPASRNTLYIRTSQRRMAAAIKAAEAAYQPYKTNEQPFKYAFIDKQFEALYKADLRVGTLFTSFASIAIFISCLGLFGLATYNAEARIKEIGIRKVLGADVRSIIGLICKDFLLLVILAILISAPLSYLLADKWLHNFAFKTHIGVGIFVQVLCVLVLITFITMALNVYKTAKSNLLPHLKSE</sequence>
<dbReference type="Pfam" id="PF02687">
    <property type="entry name" value="FtsX"/>
    <property type="match status" value="1"/>
</dbReference>
<dbReference type="PANTHER" id="PTHR30572">
    <property type="entry name" value="MEMBRANE COMPONENT OF TRANSPORTER-RELATED"/>
    <property type="match status" value="1"/>
</dbReference>
<evidence type="ECO:0000256" key="4">
    <source>
        <dbReference type="ARBA" id="ARBA00022989"/>
    </source>
</evidence>
<evidence type="ECO:0000313" key="8">
    <source>
        <dbReference type="EMBL" id="QEC71086.1"/>
    </source>
</evidence>
<accession>A0A5B8VKD4</accession>
<keyword evidence="9" id="KW-1185">Reference proteome</keyword>
<feature type="transmembrane region" description="Helical" evidence="6">
    <location>
        <begin position="424"/>
        <end position="449"/>
    </location>
</feature>
<dbReference type="GO" id="GO:0022857">
    <property type="term" value="F:transmembrane transporter activity"/>
    <property type="evidence" value="ECO:0007669"/>
    <property type="project" value="TreeGrafter"/>
</dbReference>
<dbReference type="PANTHER" id="PTHR30572:SF18">
    <property type="entry name" value="ABC-TYPE MACROLIDE FAMILY EXPORT SYSTEM PERMEASE COMPONENT 2"/>
    <property type="match status" value="1"/>
</dbReference>
<evidence type="ECO:0000256" key="6">
    <source>
        <dbReference type="SAM" id="Phobius"/>
    </source>
</evidence>
<evidence type="ECO:0000256" key="5">
    <source>
        <dbReference type="ARBA" id="ARBA00023136"/>
    </source>
</evidence>
<dbReference type="AlphaFoldDB" id="A0A5B8VKD4"/>
<dbReference type="KEGG" id="agi:FSB73_04705"/>
<feature type="domain" description="ABC3 transporter permease C-terminal" evidence="7">
    <location>
        <begin position="343"/>
        <end position="455"/>
    </location>
</feature>
<keyword evidence="5 6" id="KW-0472">Membrane</keyword>
<name>A0A5B8VKD4_9BACT</name>
<dbReference type="GO" id="GO:0005886">
    <property type="term" value="C:plasma membrane"/>
    <property type="evidence" value="ECO:0007669"/>
    <property type="project" value="UniProtKB-SubCell"/>
</dbReference>
<dbReference type="InterPro" id="IPR050250">
    <property type="entry name" value="Macrolide_Exporter_MacB"/>
</dbReference>
<gene>
    <name evidence="8" type="ORF">FSB73_04705</name>
</gene>
<feature type="transmembrane region" description="Helical" evidence="6">
    <location>
        <begin position="92"/>
        <end position="115"/>
    </location>
</feature>
<reference evidence="8 9" key="1">
    <citation type="journal article" date="2017" name="Int. J. Syst. Evol. Microbiol.">
        <title>Arachidicoccus ginsenosidivorans sp. nov., with ginsenoside-converting activity isolated from ginseng cultivating soil.</title>
        <authorList>
            <person name="Siddiqi M.Z."/>
            <person name="Aslam Z."/>
            <person name="Im W.T."/>
        </authorList>
    </citation>
    <scope>NUCLEOTIDE SEQUENCE [LARGE SCALE GENOMIC DNA]</scope>
    <source>
        <strain evidence="8 9">Gsoil 809</strain>
    </source>
</reference>
<proteinExistence type="predicted"/>
<organism evidence="8 9">
    <name type="scientific">Arachidicoccus ginsenosidivorans</name>
    <dbReference type="NCBI Taxonomy" id="496057"/>
    <lineage>
        <taxon>Bacteria</taxon>
        <taxon>Pseudomonadati</taxon>
        <taxon>Bacteroidota</taxon>
        <taxon>Chitinophagia</taxon>
        <taxon>Chitinophagales</taxon>
        <taxon>Chitinophagaceae</taxon>
        <taxon>Arachidicoccus</taxon>
    </lineage>
</organism>
<evidence type="ECO:0000256" key="3">
    <source>
        <dbReference type="ARBA" id="ARBA00022692"/>
    </source>
</evidence>
<dbReference type="Proteomes" id="UP000321291">
    <property type="component" value="Chromosome"/>
</dbReference>
<evidence type="ECO:0000259" key="7">
    <source>
        <dbReference type="Pfam" id="PF02687"/>
    </source>
</evidence>
<keyword evidence="3 6" id="KW-0812">Transmembrane</keyword>
<evidence type="ECO:0000313" key="9">
    <source>
        <dbReference type="Proteomes" id="UP000321291"/>
    </source>
</evidence>
<dbReference type="InterPro" id="IPR003838">
    <property type="entry name" value="ABC3_permease_C"/>
</dbReference>
<feature type="transmembrane region" description="Helical" evidence="6">
    <location>
        <begin position="5"/>
        <end position="28"/>
    </location>
</feature>
<keyword evidence="2" id="KW-1003">Cell membrane</keyword>
<comment type="subcellular location">
    <subcellularLocation>
        <location evidence="1">Cell membrane</location>
        <topology evidence="1">Multi-pass membrane protein</topology>
    </subcellularLocation>
</comment>
<keyword evidence="4 6" id="KW-1133">Transmembrane helix</keyword>